<dbReference type="PANTHER" id="PTHR30419:SF8">
    <property type="entry name" value="NITROGEN ASSIMILATION TRANSCRIPTIONAL ACTIVATOR-RELATED"/>
    <property type="match status" value="1"/>
</dbReference>
<evidence type="ECO:0000259" key="5">
    <source>
        <dbReference type="PROSITE" id="PS50931"/>
    </source>
</evidence>
<evidence type="ECO:0000313" key="6">
    <source>
        <dbReference type="EMBL" id="KYO51175.1"/>
    </source>
</evidence>
<evidence type="ECO:0000313" key="7">
    <source>
        <dbReference type="Proteomes" id="UP000075787"/>
    </source>
</evidence>
<keyword evidence="2" id="KW-0805">Transcription regulation</keyword>
<dbReference type="Gene3D" id="1.10.10.10">
    <property type="entry name" value="Winged helix-like DNA-binding domain superfamily/Winged helix DNA-binding domain"/>
    <property type="match status" value="1"/>
</dbReference>
<dbReference type="PRINTS" id="PR00039">
    <property type="entry name" value="HTHLYSR"/>
</dbReference>
<dbReference type="RefSeq" id="WP_062766773.1">
    <property type="nucleotide sequence ID" value="NZ_CP121045.1"/>
</dbReference>
<evidence type="ECO:0000256" key="4">
    <source>
        <dbReference type="ARBA" id="ARBA00023163"/>
    </source>
</evidence>
<reference evidence="6 7" key="1">
    <citation type="submission" date="2015-12" db="EMBL/GenBank/DDBJ databases">
        <title>Genome sequence of Tistrella mobilis MCCC 1A02139.</title>
        <authorList>
            <person name="Lu L."/>
            <person name="Lai Q."/>
            <person name="Shao Z."/>
            <person name="Qian P."/>
        </authorList>
    </citation>
    <scope>NUCLEOTIDE SEQUENCE [LARGE SCALE GENOMIC DNA]</scope>
    <source>
        <strain evidence="6 7">MCCC 1A02139</strain>
    </source>
</reference>
<dbReference type="OrthoDB" id="9814165at2"/>
<dbReference type="GO" id="GO:0005829">
    <property type="term" value="C:cytosol"/>
    <property type="evidence" value="ECO:0007669"/>
    <property type="project" value="TreeGrafter"/>
</dbReference>
<dbReference type="PANTHER" id="PTHR30419">
    <property type="entry name" value="HTH-TYPE TRANSCRIPTIONAL REGULATOR YBHD"/>
    <property type="match status" value="1"/>
</dbReference>
<dbReference type="SUPFAM" id="SSF46785">
    <property type="entry name" value="Winged helix' DNA-binding domain"/>
    <property type="match status" value="1"/>
</dbReference>
<accession>A0A162KFS9</accession>
<comment type="caution">
    <text evidence="6">The sequence shown here is derived from an EMBL/GenBank/DDBJ whole genome shotgun (WGS) entry which is preliminary data.</text>
</comment>
<proteinExistence type="inferred from homology"/>
<organism evidence="6 7">
    <name type="scientific">Tistrella mobilis</name>
    <dbReference type="NCBI Taxonomy" id="171437"/>
    <lineage>
        <taxon>Bacteria</taxon>
        <taxon>Pseudomonadati</taxon>
        <taxon>Pseudomonadota</taxon>
        <taxon>Alphaproteobacteria</taxon>
        <taxon>Geminicoccales</taxon>
        <taxon>Geminicoccaceae</taxon>
        <taxon>Tistrella</taxon>
    </lineage>
</organism>
<dbReference type="InterPro" id="IPR012787">
    <property type="entry name" value="TF_PcaQ"/>
</dbReference>
<dbReference type="GeneID" id="97241253"/>
<dbReference type="PROSITE" id="PS50931">
    <property type="entry name" value="HTH_LYSR"/>
    <property type="match status" value="1"/>
</dbReference>
<feature type="domain" description="HTH lysR-type" evidence="5">
    <location>
        <begin position="6"/>
        <end position="63"/>
    </location>
</feature>
<keyword evidence="4" id="KW-0804">Transcription</keyword>
<dbReference type="GO" id="GO:0003700">
    <property type="term" value="F:DNA-binding transcription factor activity"/>
    <property type="evidence" value="ECO:0007669"/>
    <property type="project" value="InterPro"/>
</dbReference>
<evidence type="ECO:0000256" key="1">
    <source>
        <dbReference type="ARBA" id="ARBA00009437"/>
    </source>
</evidence>
<dbReference type="NCBIfam" id="TIGR02424">
    <property type="entry name" value="TF_pcaQ"/>
    <property type="match status" value="1"/>
</dbReference>
<sequence length="328" mass="35211">MIDRRIKFRHLTCFLEVARLRSVVAAADSLAITQPAVSKTLRELEEVLDARLFDRGRRGLTLTPFGRLFLNHAGTAVTALSDGVDAIARARSGGGTELLRIGALPTVAAQVMPAAVRRFDTGGARATVRVVDGPNTLLLAQLRIGELDLVVGRLAEPEAMTGLSFEHLYSERVTFAVRPGHPLLDRPVPDPRAVAGYPMIVPPPGSIIRPVVDRFLIAAGIRRIDTAIETVSGTFGRSYVRQSDAVWIISRGVIARDIAEGQLRELRLDTGDTSGPVGLTTRADQPPTPVLRLLIDAIRDVAADLRAADAEEELVHLLNTPAIAAGSA</sequence>
<dbReference type="SUPFAM" id="SSF53850">
    <property type="entry name" value="Periplasmic binding protein-like II"/>
    <property type="match status" value="1"/>
</dbReference>
<dbReference type="Pfam" id="PF00126">
    <property type="entry name" value="HTH_1"/>
    <property type="match status" value="1"/>
</dbReference>
<gene>
    <name evidence="6" type="ORF">AUP44_09935</name>
</gene>
<dbReference type="GO" id="GO:0019619">
    <property type="term" value="P:3,4-dihydroxybenzoate catabolic process"/>
    <property type="evidence" value="ECO:0007669"/>
    <property type="project" value="InterPro"/>
</dbReference>
<dbReference type="InterPro" id="IPR000847">
    <property type="entry name" value="LysR_HTH_N"/>
</dbReference>
<dbReference type="Proteomes" id="UP000075787">
    <property type="component" value="Unassembled WGS sequence"/>
</dbReference>
<dbReference type="EMBL" id="LPZR01000181">
    <property type="protein sequence ID" value="KYO51175.1"/>
    <property type="molecule type" value="Genomic_DNA"/>
</dbReference>
<comment type="similarity">
    <text evidence="1">Belongs to the LysR transcriptional regulatory family.</text>
</comment>
<name>A0A162KFS9_9PROT</name>
<dbReference type="InterPro" id="IPR050950">
    <property type="entry name" value="HTH-type_LysR_regulators"/>
</dbReference>
<dbReference type="GO" id="GO:0045893">
    <property type="term" value="P:positive regulation of DNA-templated transcription"/>
    <property type="evidence" value="ECO:0007669"/>
    <property type="project" value="InterPro"/>
</dbReference>
<dbReference type="Gene3D" id="3.40.190.10">
    <property type="entry name" value="Periplasmic binding protein-like II"/>
    <property type="match status" value="2"/>
</dbReference>
<evidence type="ECO:0000256" key="3">
    <source>
        <dbReference type="ARBA" id="ARBA00023125"/>
    </source>
</evidence>
<protein>
    <submittedName>
        <fullName evidence="6">LysR family transcriptional regulator</fullName>
    </submittedName>
</protein>
<evidence type="ECO:0000256" key="2">
    <source>
        <dbReference type="ARBA" id="ARBA00023015"/>
    </source>
</evidence>
<keyword evidence="3" id="KW-0238">DNA-binding</keyword>
<dbReference type="FunFam" id="1.10.10.10:FF:000001">
    <property type="entry name" value="LysR family transcriptional regulator"/>
    <property type="match status" value="1"/>
</dbReference>
<dbReference type="Pfam" id="PF03466">
    <property type="entry name" value="LysR_substrate"/>
    <property type="match status" value="1"/>
</dbReference>
<dbReference type="InterPro" id="IPR005119">
    <property type="entry name" value="LysR_subst-bd"/>
</dbReference>
<dbReference type="InterPro" id="IPR036390">
    <property type="entry name" value="WH_DNA-bd_sf"/>
</dbReference>
<dbReference type="AlphaFoldDB" id="A0A162KFS9"/>
<dbReference type="GO" id="GO:0003677">
    <property type="term" value="F:DNA binding"/>
    <property type="evidence" value="ECO:0007669"/>
    <property type="project" value="UniProtKB-KW"/>
</dbReference>
<dbReference type="InterPro" id="IPR036388">
    <property type="entry name" value="WH-like_DNA-bd_sf"/>
</dbReference>